<evidence type="ECO:0000256" key="10">
    <source>
        <dbReference type="ARBA" id="ARBA00023136"/>
    </source>
</evidence>
<evidence type="ECO:0000256" key="9">
    <source>
        <dbReference type="ARBA" id="ARBA00022989"/>
    </source>
</evidence>
<dbReference type="PROSITE" id="PS00232">
    <property type="entry name" value="CADHERIN_1"/>
    <property type="match status" value="6"/>
</dbReference>
<protein>
    <recommendedName>
        <fullName evidence="17">Cadherin domain-containing protein</fullName>
    </recommendedName>
</protein>
<proteinExistence type="predicted"/>
<evidence type="ECO:0000256" key="3">
    <source>
        <dbReference type="ARBA" id="ARBA00022536"/>
    </source>
</evidence>
<evidence type="ECO:0000256" key="6">
    <source>
        <dbReference type="ARBA" id="ARBA00022737"/>
    </source>
</evidence>
<dbReference type="PANTHER" id="PTHR24026:SF137">
    <property type="entry name" value="CADHERIN-RELATED TUMOR SUPPRESSOR"/>
    <property type="match status" value="1"/>
</dbReference>
<dbReference type="FunFam" id="2.60.40.60:FF:000306">
    <property type="entry name" value="Cadherin 23"/>
    <property type="match status" value="1"/>
</dbReference>
<keyword evidence="3" id="KW-0245">EGF-like domain</keyword>
<dbReference type="GO" id="GO:0007156">
    <property type="term" value="P:homophilic cell adhesion via plasma membrane adhesion molecules"/>
    <property type="evidence" value="ECO:0007669"/>
    <property type="project" value="InterPro"/>
</dbReference>
<feature type="domain" description="Cadherin" evidence="17">
    <location>
        <begin position="1191"/>
        <end position="1293"/>
    </location>
</feature>
<feature type="region of interest" description="Disordered" evidence="15">
    <location>
        <begin position="1"/>
        <end position="23"/>
    </location>
</feature>
<dbReference type="Pfam" id="PF00028">
    <property type="entry name" value="Cadherin"/>
    <property type="match status" value="10"/>
</dbReference>
<keyword evidence="9 16" id="KW-1133">Transmembrane helix</keyword>
<keyword evidence="8" id="KW-0130">Cell adhesion</keyword>
<evidence type="ECO:0000256" key="1">
    <source>
        <dbReference type="ARBA" id="ARBA00004251"/>
    </source>
</evidence>
<sequence length="1955" mass="217014">MVSDNEEDARNKHNFGRTASTSSSPWHIRWTFRHFLLAVLWSIGAATANRPPQFLTGAQTEIVLRLKEGIDSPAGTLIYRLHGLDPDGDKLTFGIKEQPGSDVIRIENFGNNEANLYLNKELDRETRDEYLIILTLTDGYLGDGNFITQSLLLLVDDVNDNEPIFKPYQSSISVREDSSPGVLTTVEATDADEGPYGQVVYHLQELDEDENLFSISTINGKGVIRLIGQLDYERSSLHQLRVLATDRANDEKRKTGTAAILVKVEDVEDQPPEFVVVTQVTRISEDAPVGSTVLQVKAVDGDRGVNNKIVYSITSGAQDVFGIDANSGVISTLKTLDRESPATNNGAYIIQITAKEESRHTFPNPSVQTEVTIIITDVNDETPTFRSARYVGEINENAQSNTPVTFIGTAVPQVFDYDQGNNGTFVMLIDGDNGIFDITPHKGINEASFLIRVKDTTKLDYEQMKVINFTIIAKETVSKNPKYSSAPVTVYVRDINDNFPEFTQPYYEVTIPENSVSGTTVAWVEAFDRDSSIYGSEGIRYTALGGSIADKLDLDPFSGAITIKSERPVFDREQVSRHYVTIEARDDLGHGNRNTAQLIINVGDVNDNRPIFFLKRYEVRLQENRLEFEIPAMIEAFDLDLNGTANSDIRYSIVRADVAQENFSIDPHQGLLRVKSAVDFEKLPSKQSIIGVASMKAISLLVEARDRGVPSLASEVPVIVYVEDMNDHAPRFEQSVYQASIPEDLVAGSTILQVRAWDEDGSAPNNVVVYRIQNGAEDKFILDAISGVLRVAQGASLDPDAMQSKTNVYSLTVIALDGGIGDNQKKASVLVNITIKDVNNKAPIFIDPGTIHIKENSPVGKVVHRLKAIDPDEKPVLRYKIDRDLSEARNEDGAVVKILEYDFISAFELNAVDGTLKVNRLIDREKVEIIKMVVKVEDLAATKGKQISSAILTIIIDDENDNSPIFRKPFYRRAITENSQAGITILNIVADDADKNRTITYTLDGMMGKTTDLVHLDRDTGEMVVAGRIDHEQSSWLNMSVRATDSGFPNRSSFVEVFIQIIDENDNNPYFVDATITNISISEDAAVGTKVATIEANDADSGDFGKITYLLDRLSSQGKFSIDPDTGILTVNDNLDRETIKSYSLIVEAWDNYQFGYSSGESRNAFKQITITVSDVNDNAPVFDHLPEICVSITEFHEIGDTVTLLKVSDADDHTTPNGKIIFNIEDGNELGLFDTRPVDSLSSRLITTQSLKMLYGNYTLVIRAQDMGVPAKSALATLNICVTDFNDNAPRFISPPHNVTIRIPENATIGSGVITVEAVDDDKGPNAVVHYALKQDLIGNWKTFAINENTGLITLKKSLNRKKQKIYQVKVEAYDLGIPTPLSSDLDLSIYVRNINDHQPQFLIDEFTINFTEGQKPGTEQWQLADTVDQDRDEIDELDDPPSPVCYYIISGNDDGYFALEPLSHKITILRVLDREQADTHLLIVKASEDCITSPKIDQPVIFDPHDDTMLRVVVKVNDINDNSPKFMKKVFTGGVTTESDFGTEFMQIKAIDADTGINAELHYFIISDAEMSLSEGLDNIQMPPFTIDEHTGSIFLNFDPQREMKGYFDFYVKVNDTGGLEDSARVLIYLLREDQRVRFVLRQNPPQLREKIDLFRDILGNVTGAIVNVDECKVHETKDGRVDKTRSDLYLHFVNPLDNSIMEVSNVLRLIDENIERLDDLFKEFNVLDTEAAEAEPLLRASIAADGLLWIYMAGTSAFLGLLLFVIICLCLTQRSRYKRQLKAATISAFGSSDSNFTRTTNGTGRVPNTNIHSTEGSNPMWMQAYENEWYKGDDSLSQTSERDSLDENVVSHTNTEEFGSNIPCITSQAKDITIQSTVASFMRNGGQNDLNQNGHCHQNIYITSNGTSHCNGTTTSKSNGVLKINNAVTGTASRATTTTTTTVVKKLETTEL</sequence>
<comment type="subcellular location">
    <subcellularLocation>
        <location evidence="1">Cell membrane</location>
        <topology evidence="1">Single-pass type I membrane protein</topology>
    </subcellularLocation>
</comment>
<dbReference type="GO" id="GO:0007163">
    <property type="term" value="P:establishment or maintenance of cell polarity"/>
    <property type="evidence" value="ECO:0007669"/>
    <property type="project" value="UniProtKB-ARBA"/>
</dbReference>
<evidence type="ECO:0000256" key="11">
    <source>
        <dbReference type="ARBA" id="ARBA00023157"/>
    </source>
</evidence>
<feature type="domain" description="Cadherin" evidence="17">
    <location>
        <begin position="386"/>
        <end position="502"/>
    </location>
</feature>
<evidence type="ECO:0000256" key="16">
    <source>
        <dbReference type="SAM" id="Phobius"/>
    </source>
</evidence>
<dbReference type="FunFam" id="2.60.40.60:FF:000118">
    <property type="entry name" value="protocadherin Fat 4"/>
    <property type="match status" value="2"/>
</dbReference>
<evidence type="ECO:0000256" key="5">
    <source>
        <dbReference type="ARBA" id="ARBA00022729"/>
    </source>
</evidence>
<keyword evidence="5" id="KW-0732">Signal</keyword>
<feature type="domain" description="Cadherin" evidence="17">
    <location>
        <begin position="1296"/>
        <end position="1403"/>
    </location>
</feature>
<dbReference type="PANTHER" id="PTHR24026">
    <property type="entry name" value="FAT ATYPICAL CADHERIN-RELATED"/>
    <property type="match status" value="1"/>
</dbReference>
<dbReference type="GO" id="GO:0005886">
    <property type="term" value="C:plasma membrane"/>
    <property type="evidence" value="ECO:0007669"/>
    <property type="project" value="UniProtKB-SubCell"/>
</dbReference>
<feature type="domain" description="Cadherin" evidence="17">
    <location>
        <begin position="733"/>
        <end position="845"/>
    </location>
</feature>
<dbReference type="SMART" id="SM00112">
    <property type="entry name" value="CA"/>
    <property type="match status" value="14"/>
</dbReference>
<keyword evidence="12" id="KW-0325">Glycoprotein</keyword>
<evidence type="ECO:0000256" key="13">
    <source>
        <dbReference type="ARBA" id="ARBA00059331"/>
    </source>
</evidence>
<keyword evidence="11" id="KW-1015">Disulfide bond</keyword>
<organism evidence="18 19">
    <name type="scientific">Parthenolecanium corni</name>
    <dbReference type="NCBI Taxonomy" id="536013"/>
    <lineage>
        <taxon>Eukaryota</taxon>
        <taxon>Metazoa</taxon>
        <taxon>Ecdysozoa</taxon>
        <taxon>Arthropoda</taxon>
        <taxon>Hexapoda</taxon>
        <taxon>Insecta</taxon>
        <taxon>Pterygota</taxon>
        <taxon>Neoptera</taxon>
        <taxon>Paraneoptera</taxon>
        <taxon>Hemiptera</taxon>
        <taxon>Sternorrhyncha</taxon>
        <taxon>Coccoidea</taxon>
        <taxon>Coccidae</taxon>
        <taxon>Parthenolecanium</taxon>
    </lineage>
</organism>
<dbReference type="FunFam" id="2.60.40.60:FF:000168">
    <property type="entry name" value="Cadherin-related family member 2"/>
    <property type="match status" value="1"/>
</dbReference>
<dbReference type="FunFam" id="2.60.40.60:FF:000039">
    <property type="entry name" value="FAT atypical cadherin 3"/>
    <property type="match status" value="1"/>
</dbReference>
<feature type="domain" description="Cadherin" evidence="17">
    <location>
        <begin position="503"/>
        <end position="612"/>
    </location>
</feature>
<feature type="domain" description="Cadherin" evidence="17">
    <location>
        <begin position="845"/>
        <end position="966"/>
    </location>
</feature>
<keyword evidence="19" id="KW-1185">Reference proteome</keyword>
<evidence type="ECO:0000259" key="17">
    <source>
        <dbReference type="PROSITE" id="PS50268"/>
    </source>
</evidence>
<keyword evidence="10 16" id="KW-0472">Membrane</keyword>
<keyword evidence="2" id="KW-1003">Cell membrane</keyword>
<evidence type="ECO:0000256" key="8">
    <source>
        <dbReference type="ARBA" id="ARBA00022889"/>
    </source>
</evidence>
<evidence type="ECO:0000256" key="12">
    <source>
        <dbReference type="ARBA" id="ARBA00023180"/>
    </source>
</evidence>
<keyword evidence="6" id="KW-0677">Repeat</keyword>
<dbReference type="GO" id="GO:0005509">
    <property type="term" value="F:calcium ion binding"/>
    <property type="evidence" value="ECO:0007669"/>
    <property type="project" value="UniProtKB-UniRule"/>
</dbReference>
<dbReference type="CDD" id="cd11304">
    <property type="entry name" value="Cadherin_repeat"/>
    <property type="match status" value="14"/>
</dbReference>
<evidence type="ECO:0000256" key="14">
    <source>
        <dbReference type="PROSITE-ProRule" id="PRU00043"/>
    </source>
</evidence>
<feature type="domain" description="Cadherin" evidence="17">
    <location>
        <begin position="967"/>
        <end position="1071"/>
    </location>
</feature>
<dbReference type="InterPro" id="IPR020894">
    <property type="entry name" value="Cadherin_CS"/>
</dbReference>
<dbReference type="FunFam" id="2.60.40.60:FF:000033">
    <property type="entry name" value="FAT atypical cadherin 1"/>
    <property type="match status" value="1"/>
</dbReference>
<name>A0AAN9TS42_9HEMI</name>
<dbReference type="EMBL" id="JBBCAQ010000010">
    <property type="protein sequence ID" value="KAK7601780.1"/>
    <property type="molecule type" value="Genomic_DNA"/>
</dbReference>
<gene>
    <name evidence="18" type="ORF">V9T40_009221</name>
</gene>
<dbReference type="GO" id="GO:0048731">
    <property type="term" value="P:system development"/>
    <property type="evidence" value="ECO:0007669"/>
    <property type="project" value="UniProtKB-ARBA"/>
</dbReference>
<evidence type="ECO:0000256" key="2">
    <source>
        <dbReference type="ARBA" id="ARBA00022475"/>
    </source>
</evidence>
<accession>A0AAN9TS42</accession>
<evidence type="ECO:0000313" key="18">
    <source>
        <dbReference type="EMBL" id="KAK7601780.1"/>
    </source>
</evidence>
<evidence type="ECO:0000256" key="4">
    <source>
        <dbReference type="ARBA" id="ARBA00022692"/>
    </source>
</evidence>
<dbReference type="GO" id="GO:0030154">
    <property type="term" value="P:cell differentiation"/>
    <property type="evidence" value="ECO:0007669"/>
    <property type="project" value="UniProtKB-ARBA"/>
</dbReference>
<dbReference type="FunFam" id="2.60.40.60:FF:000124">
    <property type="entry name" value="Cadherin-related family member 1"/>
    <property type="match status" value="1"/>
</dbReference>
<evidence type="ECO:0000256" key="7">
    <source>
        <dbReference type="ARBA" id="ARBA00022837"/>
    </source>
</evidence>
<feature type="domain" description="Cadherin" evidence="17">
    <location>
        <begin position="275"/>
        <end position="385"/>
    </location>
</feature>
<feature type="domain" description="Cadherin" evidence="17">
    <location>
        <begin position="1404"/>
        <end position="1528"/>
    </location>
</feature>
<feature type="domain" description="Cadherin" evidence="17">
    <location>
        <begin position="613"/>
        <end position="732"/>
    </location>
</feature>
<feature type="transmembrane region" description="Helical" evidence="16">
    <location>
        <begin position="1751"/>
        <end position="1775"/>
    </location>
</feature>
<evidence type="ECO:0000256" key="15">
    <source>
        <dbReference type="SAM" id="MobiDB-lite"/>
    </source>
</evidence>
<feature type="region of interest" description="Disordered" evidence="15">
    <location>
        <begin position="1801"/>
        <end position="1820"/>
    </location>
</feature>
<comment type="caution">
    <text evidence="18">The sequence shown here is derived from an EMBL/GenBank/DDBJ whole genome shotgun (WGS) entry which is preliminary data.</text>
</comment>
<dbReference type="PROSITE" id="PS50268">
    <property type="entry name" value="CADHERIN_2"/>
    <property type="match status" value="14"/>
</dbReference>
<feature type="domain" description="Cadherin" evidence="17">
    <location>
        <begin position="166"/>
        <end position="274"/>
    </location>
</feature>
<evidence type="ECO:0000313" key="19">
    <source>
        <dbReference type="Proteomes" id="UP001367676"/>
    </source>
</evidence>
<dbReference type="GO" id="GO:0001736">
    <property type="term" value="P:establishment of planar polarity"/>
    <property type="evidence" value="ECO:0007669"/>
    <property type="project" value="UniProtKB-ARBA"/>
</dbReference>
<dbReference type="GO" id="GO:0048589">
    <property type="term" value="P:developmental growth"/>
    <property type="evidence" value="ECO:0007669"/>
    <property type="project" value="UniProtKB-ARBA"/>
</dbReference>
<comment type="function">
    <text evidence="13">Cadherins are calcium-dependent cell adhesion proteins. They preferentially interact with themselves in a homophilic manner in connecting cells.</text>
</comment>
<feature type="domain" description="Cadherin" evidence="17">
    <location>
        <begin position="71"/>
        <end position="165"/>
    </location>
</feature>
<dbReference type="GO" id="GO:0048513">
    <property type="term" value="P:animal organ development"/>
    <property type="evidence" value="ECO:0007669"/>
    <property type="project" value="UniProtKB-ARBA"/>
</dbReference>
<dbReference type="Gene3D" id="2.60.40.60">
    <property type="entry name" value="Cadherins"/>
    <property type="match status" value="14"/>
</dbReference>
<dbReference type="InterPro" id="IPR015919">
    <property type="entry name" value="Cadherin-like_sf"/>
</dbReference>
<dbReference type="FunFam" id="2.60.40.60:FF:000098">
    <property type="entry name" value="cadherin-23 isoform X1"/>
    <property type="match status" value="1"/>
</dbReference>
<dbReference type="GO" id="GO:0008104">
    <property type="term" value="P:intracellular protein localization"/>
    <property type="evidence" value="ECO:0007669"/>
    <property type="project" value="UniProtKB-ARBA"/>
</dbReference>
<dbReference type="SUPFAM" id="SSF49313">
    <property type="entry name" value="Cadherin-like"/>
    <property type="match status" value="14"/>
</dbReference>
<feature type="domain" description="Cadherin" evidence="17">
    <location>
        <begin position="1073"/>
        <end position="1183"/>
    </location>
</feature>
<dbReference type="Proteomes" id="UP001367676">
    <property type="component" value="Unassembled WGS sequence"/>
</dbReference>
<feature type="domain" description="Cadherin" evidence="17">
    <location>
        <begin position="1529"/>
        <end position="1650"/>
    </location>
</feature>
<reference evidence="18 19" key="1">
    <citation type="submission" date="2024-03" db="EMBL/GenBank/DDBJ databases">
        <title>Adaptation during the transition from Ophiocordyceps entomopathogen to insect associate is accompanied by gene loss and intensified selection.</title>
        <authorList>
            <person name="Ward C.M."/>
            <person name="Onetto C.A."/>
            <person name="Borneman A.R."/>
        </authorList>
    </citation>
    <scope>NUCLEOTIDE SEQUENCE [LARGE SCALE GENOMIC DNA]</scope>
    <source>
        <strain evidence="18">AWRI1</strain>
        <tissue evidence="18">Single Adult Female</tissue>
    </source>
</reference>
<dbReference type="InterPro" id="IPR002126">
    <property type="entry name" value="Cadherin-like_dom"/>
</dbReference>
<dbReference type="PRINTS" id="PR00205">
    <property type="entry name" value="CADHERIN"/>
</dbReference>
<keyword evidence="4 16" id="KW-0812">Transmembrane</keyword>
<keyword evidence="7 14" id="KW-0106">Calcium</keyword>